<dbReference type="EMBL" id="JBIACK010000006">
    <property type="protein sequence ID" value="MFE8701770.1"/>
    <property type="molecule type" value="Genomic_DNA"/>
</dbReference>
<evidence type="ECO:0000259" key="3">
    <source>
        <dbReference type="Pfam" id="PF18058"/>
    </source>
</evidence>
<feature type="signal peptide" evidence="2">
    <location>
        <begin position="1"/>
        <end position="29"/>
    </location>
</feature>
<comment type="caution">
    <text evidence="4">The sequence shown here is derived from an EMBL/GenBank/DDBJ whole genome shotgun (WGS) entry which is preliminary data.</text>
</comment>
<gene>
    <name evidence="4" type="ORF">ACFYKX_14315</name>
</gene>
<feature type="domain" description="SbsC C-terminal" evidence="3">
    <location>
        <begin position="56"/>
        <end position="192"/>
    </location>
</feature>
<evidence type="ECO:0000313" key="4">
    <source>
        <dbReference type="EMBL" id="MFE8701770.1"/>
    </source>
</evidence>
<feature type="compositionally biased region" description="Low complexity" evidence="1">
    <location>
        <begin position="547"/>
        <end position="560"/>
    </location>
</feature>
<feature type="chain" id="PRO_5046952571" description="SbsC C-terminal domain-containing protein" evidence="2">
    <location>
        <begin position="30"/>
        <end position="2038"/>
    </location>
</feature>
<keyword evidence="5" id="KW-1185">Reference proteome</keyword>
<dbReference type="Gene3D" id="1.20.58.780">
    <property type="match status" value="1"/>
</dbReference>
<dbReference type="Pfam" id="PF18058">
    <property type="entry name" value="SbsC_C"/>
    <property type="match status" value="1"/>
</dbReference>
<protein>
    <recommendedName>
        <fullName evidence="3">SbsC C-terminal domain-containing protein</fullName>
    </recommendedName>
</protein>
<feature type="compositionally biased region" description="Polar residues" evidence="1">
    <location>
        <begin position="586"/>
        <end position="597"/>
    </location>
</feature>
<sequence length="2038" mass="222156">MKRNLKRKKVVVRKIIAAGSMALTSVFVATNPANASAEKGVEDLVLKAEKLAGALKWEVSYEHRKNAYPNNVLDYPNMKLFNETKKALSAASDAVSKVKGKEKDILQARLEQNVQLYFDRAVTYIDAVSAGKKILKRSNQLETLINEDKVDETTVATYHELTKEIKRYSPMFYRVFGKTTREAFLQEYQQKAYDIKEKALYPVSIKMELDRLSNSINDENVNDVIYHYDRLVKLFEDGEKTGNLEQNPKLLSALEKLRADIKAELDKVVTIFEADSLKKSNPTIIGQSITTEYRNTVVIIAGQDEHIKLQNVTILGNLVIKGDNTGAGSVYLENVKVNKDKDQGGSIIVENVANHSLYQKNVVAENLTVNDTDGANIVAEEGTQIKSLVVSEKAGSSGTLNLESKQKGAYQEVELASKGTIDSKGIELKGDFSDSKVSVTGEGSQIKIAKDTKVKEIDVKTASSLSAEKGAEIKSVNIAAKEKGQTIKLEGDLKNTVVNISNANAEIKVAENTEVKEVKKDSSVKEEVKIENNGKIETSSGVEVSKNPPAQTAPSTQTPTTPAPPSSNDDPTPPQNDTPTPPSDRTAPTVTLNNISSEPVEIGSNVNVTSNENGTVYLVPSNTNKSVGDLNSAAEGENGVKISVTANQSVDLDTTGFAIGEYVVYAVDSANNISSASSLFMLFEPTSLFFQSDSEFVIGINVSTSIVTVAENTTIQQAIAAISSPFEATFSFQQYDGANWVDQDNSSSTLLKQTNIDPTDGDHQLLVTSADNKSTQVYKIVVIANEIVEEVNLFKTTHATAISLNDDTVAISDKGIIETALNAYTVLSDEVKERLSTEKSLLEGLLAKVEVLELEEQITEFKSTHAAALELTENSVGIVDKGLIDTALTAYQDLSDEAKAGLLTEKSLLDSLKAKIVDLELTAQQIVAFRTTHAEALALTVDAVVVSNKGKVTTALTAFEELSEGAKQGLGTEKILLDKLLTKIVELESSQPEPVIDYQPNYMAGFTANKNQLTLTVTGKINSPIDVQKLKYSTSKGGENFYQLRGEYTKVSFTPALQPGQYYYSDSGTMTTIYLKLTDEDANAIKSLTGYGNDSTRINDNHDRLIAEDGWCSNASTGMKSVSISNQIEVINNSGNTLSSKHTFRNNEEISSSGSLVAPGTTDRIIVNSQATKIVFYVGDYVPNVTPTTGKMKIVYVDENTINGITLDDTNWITVDESNFGLDQQEMVVKLANGSLGTASDKKITGLTSGKKYMVMLEGKEYGVQSDGTLVQNSPAQSLEGTEITGLTNGETYEVLEVKTPSTDVPRPNPEDFEVVYAVHPESGEEGYYVRNKNELTLSKDYSLFVHYGDTPNIEDIPQDYMIIDNKLMASGYTVPLPLVEGYLEEGFLLANPPTQKGKYIFYRLVEGVHDSNLLPIDIKFSEWVADGQVTGGPTTLATYVENGLVVITDESQVTHDAESDNFIIPEGVTSFKFTDNGIEMLAEYKNNAWIYSRLESTPTEPIENITFKPNYLLTFTENQNKFNFVVNGSLTGEINLNKFIYSTSESGGDFYQLKGEYTKLDSPGNLEPGQYYYSQGETGSDTHVFIKLADIDANAIKNLTGYGNDSSTINSNYDRLIADTGWYGNGSPGQILVSLGNQIQINNISSYDIASSHIFDDAEREIGTSGFSIPANTNTHKIQVSNQATKVVFYVGDFTPGEKPTTGKMKIVYVDENTINGITLDDTNWITVDESNFGLDQQKMVVKLVSGSIGIAGDKKISGLTSGKKYMVILEGREYGVQSNGILVQGSPAEPIEGAEITGLSNGKTYEVLEVKTPSVDVPVPSPEDFEVVYAVHPDTGSEGYWVKTNNEVNLPQSLSLFVYYGDTPNVEDIPQDYRIFEGKLNARGSTVPLSVIDGAIPGGILWANPPTQRGKYIFYRFVEGRHFSNLIPVDTNFSEWISDGQVTGGPTTAATYVETGLVEVTDDSGVTHNAELDKFIVPGGVSTFRFTDDSTEMLASYEDDTWTFSTLSNTVIPAADTINVNTNFSVINGVEIFIIE</sequence>
<feature type="compositionally biased region" description="Basic and acidic residues" evidence="1">
    <location>
        <begin position="515"/>
        <end position="534"/>
    </location>
</feature>
<reference evidence="4 5" key="1">
    <citation type="submission" date="2024-08" db="EMBL/GenBank/DDBJ databases">
        <title>Two novel Cytobacillus novel species.</title>
        <authorList>
            <person name="Liu G."/>
        </authorList>
    </citation>
    <scope>NUCLEOTIDE SEQUENCE [LARGE SCALE GENOMIC DNA]</scope>
    <source>
        <strain evidence="4 5">FJAT-54145</strain>
    </source>
</reference>
<dbReference type="Proteomes" id="UP001601059">
    <property type="component" value="Unassembled WGS sequence"/>
</dbReference>
<feature type="compositionally biased region" description="Pro residues" evidence="1">
    <location>
        <begin position="561"/>
        <end position="582"/>
    </location>
</feature>
<feature type="region of interest" description="Disordered" evidence="1">
    <location>
        <begin position="515"/>
        <end position="608"/>
    </location>
</feature>
<keyword evidence="2" id="KW-0732">Signal</keyword>
<dbReference type="RefSeq" id="WP_389361739.1">
    <property type="nucleotide sequence ID" value="NZ_JBIACK010000006.1"/>
</dbReference>
<dbReference type="InterPro" id="IPR041378">
    <property type="entry name" value="S-layer_SbsC_C"/>
</dbReference>
<organism evidence="4 5">
    <name type="scientific">Cytobacillus spartinae</name>
    <dbReference type="NCBI Taxonomy" id="3299023"/>
    <lineage>
        <taxon>Bacteria</taxon>
        <taxon>Bacillati</taxon>
        <taxon>Bacillota</taxon>
        <taxon>Bacilli</taxon>
        <taxon>Bacillales</taxon>
        <taxon>Bacillaceae</taxon>
        <taxon>Cytobacillus</taxon>
    </lineage>
</organism>
<name>A0ABW6KC05_9BACI</name>
<evidence type="ECO:0000256" key="1">
    <source>
        <dbReference type="SAM" id="MobiDB-lite"/>
    </source>
</evidence>
<proteinExistence type="predicted"/>
<accession>A0ABW6KC05</accession>
<evidence type="ECO:0000256" key="2">
    <source>
        <dbReference type="SAM" id="SignalP"/>
    </source>
</evidence>
<evidence type="ECO:0000313" key="5">
    <source>
        <dbReference type="Proteomes" id="UP001601059"/>
    </source>
</evidence>